<sequence>MVRSRLVTWLFLSWAVIFLINIWFENGTGDLYNSYFADVLKYPVPLIYLLLAGVVVFSIFDERARRHQDEVNDLKEHLKDETRIVIQNYKELHRFKTQEAIQETMERFTVSHPYVIATQLYEYSIKRMRKGTTVSVRHVNGHVIETEDLNAMLGMTYRIKNDLYKDYEQVAAGLLQEDRDKLYAMIRRDHARLAVMKPEQYTEEDAIIYSLLQLGVQASFKPEELVRTVSFLKEEQEAELEDLKRAGILKGILHTVLFKRHFYLFRYEKEGEKKGRVYLTKNITIKGKPYVFLLTLSPEIAYEEDQYEQIKNLGDTFLEMLMQNGIGIEYNSRNEGGDTP</sequence>
<evidence type="ECO:0000313" key="2">
    <source>
        <dbReference type="EMBL" id="ARU60961.1"/>
    </source>
</evidence>
<dbReference type="AlphaFoldDB" id="A0A1Y0IKC6"/>
<evidence type="ECO:0000313" key="3">
    <source>
        <dbReference type="Proteomes" id="UP000195437"/>
    </source>
</evidence>
<protein>
    <submittedName>
        <fullName evidence="2">Uncharacterized protein</fullName>
    </submittedName>
</protein>
<dbReference type="EMBL" id="CP021434">
    <property type="protein sequence ID" value="ARU60961.1"/>
    <property type="molecule type" value="Genomic_DNA"/>
</dbReference>
<dbReference type="Proteomes" id="UP000195437">
    <property type="component" value="Chromosome"/>
</dbReference>
<proteinExistence type="predicted"/>
<keyword evidence="1" id="KW-0472">Membrane</keyword>
<gene>
    <name evidence="2" type="ORF">CBW65_07590</name>
</gene>
<name>A0A1Y0IKC6_9BACL</name>
<keyword evidence="1" id="KW-0812">Transmembrane</keyword>
<feature type="transmembrane region" description="Helical" evidence="1">
    <location>
        <begin position="44"/>
        <end position="60"/>
    </location>
</feature>
<accession>A0A1Y0IKC6</accession>
<organism evidence="2 3">
    <name type="scientific">Tumebacillus avium</name>
    <dbReference type="NCBI Taxonomy" id="1903704"/>
    <lineage>
        <taxon>Bacteria</taxon>
        <taxon>Bacillati</taxon>
        <taxon>Bacillota</taxon>
        <taxon>Bacilli</taxon>
        <taxon>Bacillales</taxon>
        <taxon>Alicyclobacillaceae</taxon>
        <taxon>Tumebacillus</taxon>
    </lineage>
</organism>
<keyword evidence="3" id="KW-1185">Reference proteome</keyword>
<dbReference type="KEGG" id="tum:CBW65_07590"/>
<evidence type="ECO:0000256" key="1">
    <source>
        <dbReference type="SAM" id="Phobius"/>
    </source>
</evidence>
<reference evidence="3" key="1">
    <citation type="submission" date="2017-05" db="EMBL/GenBank/DDBJ databases">
        <authorList>
            <person name="Sung H."/>
        </authorList>
    </citation>
    <scope>NUCLEOTIDE SEQUENCE [LARGE SCALE GENOMIC DNA]</scope>
    <source>
        <strain evidence="3">AR23208</strain>
    </source>
</reference>
<feature type="transmembrane region" description="Helical" evidence="1">
    <location>
        <begin position="7"/>
        <end position="24"/>
    </location>
</feature>
<keyword evidence="1" id="KW-1133">Transmembrane helix</keyword>